<accession>G4SWS7</accession>
<dbReference type="HOGENOM" id="CLU_3009053_0_0_6"/>
<proteinExistence type="predicted"/>
<keyword evidence="2" id="KW-1185">Reference proteome</keyword>
<sequence length="56" mass="6626">MSKVWRYLTKEKLEWLVADRGLYFGPAISQSDPEEGLYDSTILGDLFEENPRKYIR</sequence>
<dbReference type="KEGG" id="mah:MEALZ_0293"/>
<dbReference type="EMBL" id="FO082060">
    <property type="protein sequence ID" value="CCE21993.1"/>
    <property type="molecule type" value="Genomic_DNA"/>
</dbReference>
<dbReference type="AlphaFoldDB" id="G4SWS7"/>
<evidence type="ECO:0000313" key="2">
    <source>
        <dbReference type="Proteomes" id="UP000008315"/>
    </source>
</evidence>
<name>G4SWS7_META2</name>
<dbReference type="RefSeq" id="WP_014146802.1">
    <property type="nucleotide sequence ID" value="NC_016112.1"/>
</dbReference>
<reference evidence="2" key="1">
    <citation type="journal article" date="2012" name="J. Bacteriol.">
        <title>Genome sequence of the haloalkaliphilic methanotrophic bacterium Methylomicrobium alcaliphilum 20Z.</title>
        <authorList>
            <person name="Vuilleumier S."/>
            <person name="Khmelenina V.N."/>
            <person name="Bringel F."/>
            <person name="Reshetnikov A.S."/>
            <person name="Lajus A."/>
            <person name="Mangenot S."/>
            <person name="Rouy Z."/>
            <person name="Op den Camp H.J."/>
            <person name="Jetten M.S."/>
            <person name="Dispirito A.A."/>
            <person name="Dunfield P."/>
            <person name="Klotz M.G."/>
            <person name="Semrau J.D."/>
            <person name="Stein L.Y."/>
            <person name="Barbe V."/>
            <person name="Medigue C."/>
            <person name="Trotsenko Y.A."/>
            <person name="Kalyuzhnaya M.G."/>
        </authorList>
    </citation>
    <scope>NUCLEOTIDE SEQUENCE [LARGE SCALE GENOMIC DNA]</scope>
    <source>
        <strain evidence="2">DSM 19304 / NCIMB 14124 / VKM B-2133 / 20Z</strain>
    </source>
</reference>
<gene>
    <name evidence="1" type="ordered locus">MEALZ_0293</name>
</gene>
<evidence type="ECO:0000313" key="1">
    <source>
        <dbReference type="EMBL" id="CCE21993.1"/>
    </source>
</evidence>
<dbReference type="Proteomes" id="UP000008315">
    <property type="component" value="Chromosome"/>
</dbReference>
<protein>
    <submittedName>
        <fullName evidence="1">Uncharacterized protein</fullName>
    </submittedName>
</protein>
<organism evidence="1 2">
    <name type="scientific">Methylotuvimicrobium alcaliphilum (strain DSM 19304 / NCIMB 14124 / VKM B-2133 / 20Z)</name>
    <name type="common">Methylomicrobium alcaliphilum</name>
    <dbReference type="NCBI Taxonomy" id="1091494"/>
    <lineage>
        <taxon>Bacteria</taxon>
        <taxon>Pseudomonadati</taxon>
        <taxon>Pseudomonadota</taxon>
        <taxon>Gammaproteobacteria</taxon>
        <taxon>Methylococcales</taxon>
        <taxon>Methylococcaceae</taxon>
        <taxon>Methylotuvimicrobium</taxon>
    </lineage>
</organism>